<organism evidence="2">
    <name type="scientific">mine drainage metagenome</name>
    <dbReference type="NCBI Taxonomy" id="410659"/>
    <lineage>
        <taxon>unclassified sequences</taxon>
        <taxon>metagenomes</taxon>
        <taxon>ecological metagenomes</taxon>
    </lineage>
</organism>
<proteinExistence type="predicted"/>
<dbReference type="InterPro" id="IPR027383">
    <property type="entry name" value="Znf_put"/>
</dbReference>
<feature type="domain" description="Putative zinc-finger" evidence="1">
    <location>
        <begin position="4"/>
        <end position="37"/>
    </location>
</feature>
<accession>A0A1J5RFN5</accession>
<comment type="caution">
    <text evidence="2">The sequence shown here is derived from an EMBL/GenBank/DDBJ whole genome shotgun (WGS) entry which is preliminary data.</text>
</comment>
<sequence>MMNCKDVTHLLSESQERKLKLAEKIQLKMHLAMCQGCTRYQQQLNFIRRACRAFAGSEGGPDDPA</sequence>
<protein>
    <recommendedName>
        <fullName evidence="1">Putative zinc-finger domain-containing protein</fullName>
    </recommendedName>
</protein>
<gene>
    <name evidence="2" type="ORF">GALL_238230</name>
</gene>
<evidence type="ECO:0000313" key="2">
    <source>
        <dbReference type="EMBL" id="OIQ94194.1"/>
    </source>
</evidence>
<dbReference type="AlphaFoldDB" id="A0A1J5RFN5"/>
<evidence type="ECO:0000259" key="1">
    <source>
        <dbReference type="Pfam" id="PF13490"/>
    </source>
</evidence>
<name>A0A1J5RFN5_9ZZZZ</name>
<dbReference type="EMBL" id="MLJW01000191">
    <property type="protein sequence ID" value="OIQ94194.1"/>
    <property type="molecule type" value="Genomic_DNA"/>
</dbReference>
<dbReference type="Pfam" id="PF13490">
    <property type="entry name" value="zf-HC2"/>
    <property type="match status" value="1"/>
</dbReference>
<reference evidence="2" key="1">
    <citation type="submission" date="2016-10" db="EMBL/GenBank/DDBJ databases">
        <title>Sequence of Gallionella enrichment culture.</title>
        <authorList>
            <person name="Poehlein A."/>
            <person name="Muehling M."/>
            <person name="Daniel R."/>
        </authorList>
    </citation>
    <scope>NUCLEOTIDE SEQUENCE</scope>
</reference>